<evidence type="ECO:0000313" key="13">
    <source>
        <dbReference type="Proteomes" id="UP000235392"/>
    </source>
</evidence>
<evidence type="ECO:0000313" key="9">
    <source>
        <dbReference type="EMBL" id="PLW09699.1"/>
    </source>
</evidence>
<dbReference type="InterPro" id="IPR000805">
    <property type="entry name" value="Glyco_hydro_26"/>
</dbReference>
<dbReference type="EMBL" id="PGCJ01001092">
    <property type="protein sequence ID" value="PLW09699.1"/>
    <property type="molecule type" value="Genomic_DNA"/>
</dbReference>
<evidence type="ECO:0000256" key="4">
    <source>
        <dbReference type="PROSITE-ProRule" id="PRU01100"/>
    </source>
</evidence>
<reference evidence="12 13" key="1">
    <citation type="submission" date="2017-11" db="EMBL/GenBank/DDBJ databases">
        <title>De novo assembly and phasing of dikaryotic genomes from two isolates of Puccinia coronata f. sp. avenae, the causal agent of oat crown rust.</title>
        <authorList>
            <person name="Miller M.E."/>
            <person name="Zhang Y."/>
            <person name="Omidvar V."/>
            <person name="Sperschneider J."/>
            <person name="Schwessinger B."/>
            <person name="Raley C."/>
            <person name="Palmer J.M."/>
            <person name="Garnica D."/>
            <person name="Upadhyaya N."/>
            <person name="Rathjen J."/>
            <person name="Taylor J.M."/>
            <person name="Park R.F."/>
            <person name="Dodds P.N."/>
            <person name="Hirsch C.D."/>
            <person name="Kianian S.F."/>
            <person name="Figueroa M."/>
        </authorList>
    </citation>
    <scope>NUCLEOTIDE SEQUENCE [LARGE SCALE GENOMIC DNA]</scope>
    <source>
        <strain evidence="9">12NC29</strain>
        <strain evidence="8">12SD80</strain>
    </source>
</reference>
<accession>A0A2N5S8Z8</accession>
<feature type="chain" id="PRO_5015083501" description="GH26 domain-containing protein" evidence="6">
    <location>
        <begin position="19"/>
        <end position="461"/>
    </location>
</feature>
<evidence type="ECO:0000256" key="3">
    <source>
        <dbReference type="ARBA" id="ARBA00023295"/>
    </source>
</evidence>
<feature type="compositionally biased region" description="Basic residues" evidence="5">
    <location>
        <begin position="39"/>
        <end position="67"/>
    </location>
</feature>
<evidence type="ECO:0000313" key="8">
    <source>
        <dbReference type="EMBL" id="PLW08226.1"/>
    </source>
</evidence>
<feature type="signal peptide" evidence="6">
    <location>
        <begin position="1"/>
        <end position="18"/>
    </location>
</feature>
<keyword evidence="6" id="KW-0732">Signal</keyword>
<evidence type="ECO:0000256" key="2">
    <source>
        <dbReference type="ARBA" id="ARBA00022801"/>
    </source>
</evidence>
<keyword evidence="2 4" id="KW-0378">Hydrolase</keyword>
<dbReference type="Gene3D" id="3.20.20.80">
    <property type="entry name" value="Glycosidases"/>
    <property type="match status" value="1"/>
</dbReference>
<feature type="compositionally biased region" description="Low complexity" evidence="5">
    <location>
        <begin position="119"/>
        <end position="131"/>
    </location>
</feature>
<evidence type="ECO:0000256" key="1">
    <source>
        <dbReference type="ARBA" id="ARBA00007754"/>
    </source>
</evidence>
<evidence type="ECO:0000256" key="6">
    <source>
        <dbReference type="SAM" id="SignalP"/>
    </source>
</evidence>
<sequence length="461" mass="48642">MILSALFVTFLSVLGTFCDDLPHDEGFPGASSHESATSRRIRHRKHHERLSRSPARHGKGHIGHHPLSHQPGDGNDTTAALDLPLTAPANSSDNSTAPLDSQPVTSVNSSGNSTAPLPSQTSTSVNSSGNSTAPLASQIVDAVNSSLNSTAPLASSIGKPLNLLAASLPATSGGSAVFGLNADHLQHDGIYLGFIPDAGDEGGNRQTMSQINSALGKTSAAYGWYGQAVSGTLFDGSQLLSVLEDVKASKAVFQPAVMPVQGWKGLTSSDNSQAVAIANVMKKFTDQGIPVWLRFAHEMNYYQTDGTYVGTAADFKAGWAAVSAACKSIAPDVKMWWSPNVASADSYAAYAPDDMSTVDLVGIDFYPKTLSTGTEFVDTMKAFHDKYAVDGRKFAIGETGLGFAGTPADRFSWLSQVTSASAVLKNYVASSWFNYHKGYDFQIVSAQTPSLTSDFKNFLAA</sequence>
<keyword evidence="12" id="KW-1185">Reference proteome</keyword>
<organism evidence="9 12">
    <name type="scientific">Puccinia coronata f. sp. avenae</name>
    <dbReference type="NCBI Taxonomy" id="200324"/>
    <lineage>
        <taxon>Eukaryota</taxon>
        <taxon>Fungi</taxon>
        <taxon>Dikarya</taxon>
        <taxon>Basidiomycota</taxon>
        <taxon>Pucciniomycotina</taxon>
        <taxon>Pucciniomycetes</taxon>
        <taxon>Pucciniales</taxon>
        <taxon>Pucciniaceae</taxon>
        <taxon>Puccinia</taxon>
    </lineage>
</organism>
<dbReference type="PROSITE" id="PS51764">
    <property type="entry name" value="GH26"/>
    <property type="match status" value="1"/>
</dbReference>
<feature type="region of interest" description="Disordered" evidence="5">
    <location>
        <begin position="27"/>
        <end position="131"/>
    </location>
</feature>
<comment type="caution">
    <text evidence="9">The sequence shown here is derived from an EMBL/GenBank/DDBJ whole genome shotgun (WGS) entry which is preliminary data.</text>
</comment>
<dbReference type="Proteomes" id="UP000235388">
    <property type="component" value="Unassembled WGS sequence"/>
</dbReference>
<protein>
    <recommendedName>
        <fullName evidence="7">GH26 domain-containing protein</fullName>
    </recommendedName>
</protein>
<dbReference type="InterPro" id="IPR017853">
    <property type="entry name" value="GH"/>
</dbReference>
<dbReference type="InterPro" id="IPR022790">
    <property type="entry name" value="GH26_dom"/>
</dbReference>
<feature type="active site" description="Nucleophile" evidence="4">
    <location>
        <position position="398"/>
    </location>
</feature>
<feature type="compositionally biased region" description="Low complexity" evidence="5">
    <location>
        <begin position="76"/>
        <end position="89"/>
    </location>
</feature>
<evidence type="ECO:0000313" key="10">
    <source>
        <dbReference type="EMBL" id="PLW34426.1"/>
    </source>
</evidence>
<dbReference type="GO" id="GO:0016985">
    <property type="term" value="F:mannan endo-1,4-beta-mannosidase activity"/>
    <property type="evidence" value="ECO:0007669"/>
    <property type="project" value="InterPro"/>
</dbReference>
<proteinExistence type="inferred from homology"/>
<dbReference type="Proteomes" id="UP000235392">
    <property type="component" value="Unassembled WGS sequence"/>
</dbReference>
<evidence type="ECO:0000256" key="5">
    <source>
        <dbReference type="SAM" id="MobiDB-lite"/>
    </source>
</evidence>
<evidence type="ECO:0000259" key="7">
    <source>
        <dbReference type="PROSITE" id="PS51764"/>
    </source>
</evidence>
<dbReference type="SUPFAM" id="SSF51445">
    <property type="entry name" value="(Trans)glycosidases"/>
    <property type="match status" value="1"/>
</dbReference>
<name>A0A2N5S8Z8_9BASI</name>
<feature type="domain" description="GH26" evidence="7">
    <location>
        <begin position="159"/>
        <end position="461"/>
    </location>
</feature>
<dbReference type="EMBL" id="PGCJ01000277">
    <property type="protein sequence ID" value="PLW34426.1"/>
    <property type="molecule type" value="Genomic_DNA"/>
</dbReference>
<keyword evidence="3 4" id="KW-0326">Glycosidase</keyword>
<dbReference type="GO" id="GO:0006080">
    <property type="term" value="P:substituted mannan metabolic process"/>
    <property type="evidence" value="ECO:0007669"/>
    <property type="project" value="InterPro"/>
</dbReference>
<dbReference type="EMBL" id="PGCI01001078">
    <property type="protein sequence ID" value="PLW08226.1"/>
    <property type="molecule type" value="Genomic_DNA"/>
</dbReference>
<dbReference type="PANTHER" id="PTHR40079:SF6">
    <property type="entry name" value="GH26 DOMAIN-CONTAINING PROTEIN"/>
    <property type="match status" value="1"/>
</dbReference>
<dbReference type="OrthoDB" id="428177at2759"/>
<dbReference type="AlphaFoldDB" id="A0A2N5S8Z8"/>
<gene>
    <name evidence="10" type="ORF">PCANC_20205</name>
    <name evidence="9" type="ORF">PCANC_20736</name>
    <name evidence="11" type="ORF">PCASD_09673</name>
    <name evidence="8" type="ORF">PCASD_22067</name>
</gene>
<feature type="compositionally biased region" description="Polar residues" evidence="5">
    <location>
        <begin position="90"/>
        <end position="118"/>
    </location>
</feature>
<comment type="similarity">
    <text evidence="1 4">Belongs to the glycosyl hydrolase 26 family.</text>
</comment>
<evidence type="ECO:0000313" key="12">
    <source>
        <dbReference type="Proteomes" id="UP000235388"/>
    </source>
</evidence>
<evidence type="ECO:0000313" key="11">
    <source>
        <dbReference type="EMBL" id="PLW37341.1"/>
    </source>
</evidence>
<feature type="active site" description="Proton donor" evidence="4">
    <location>
        <position position="298"/>
    </location>
</feature>
<dbReference type="PANTHER" id="PTHR40079">
    <property type="entry name" value="MANNAN ENDO-1,4-BETA-MANNOSIDASE E-RELATED"/>
    <property type="match status" value="1"/>
</dbReference>
<dbReference type="EMBL" id="PGCI01000144">
    <property type="protein sequence ID" value="PLW37341.1"/>
    <property type="molecule type" value="Genomic_DNA"/>
</dbReference>